<accession>A0A451AP79</accession>
<protein>
    <submittedName>
        <fullName evidence="1">Uncharacterized protein</fullName>
    </submittedName>
</protein>
<name>A0A451AP79_9GAMM</name>
<evidence type="ECO:0000313" key="1">
    <source>
        <dbReference type="EMBL" id="VFK67871.1"/>
    </source>
</evidence>
<evidence type="ECO:0000313" key="2">
    <source>
        <dbReference type="EMBL" id="VFK69952.1"/>
    </source>
</evidence>
<proteinExistence type="predicted"/>
<organism evidence="1">
    <name type="scientific">Candidatus Kentrum sp. UNK</name>
    <dbReference type="NCBI Taxonomy" id="2126344"/>
    <lineage>
        <taxon>Bacteria</taxon>
        <taxon>Pseudomonadati</taxon>
        <taxon>Pseudomonadota</taxon>
        <taxon>Gammaproteobacteria</taxon>
        <taxon>Candidatus Kentrum</taxon>
    </lineage>
</organism>
<dbReference type="AlphaFoldDB" id="A0A451AP79"/>
<gene>
    <name evidence="1" type="ORF">BECKUNK1418G_GA0071005_11718</name>
    <name evidence="2" type="ORF">BECKUNK1418H_GA0071006_102134</name>
</gene>
<dbReference type="EMBL" id="CAADGD010000021">
    <property type="protein sequence ID" value="VFK69952.1"/>
    <property type="molecule type" value="Genomic_DNA"/>
</dbReference>
<dbReference type="EMBL" id="CAADFZ010000171">
    <property type="protein sequence ID" value="VFK67871.1"/>
    <property type="molecule type" value="Genomic_DNA"/>
</dbReference>
<sequence length="45" mass="5138">MIKQTIGQLLENNVILDIEGIDWYLNLHQPRLRTGGEASPRTFDA</sequence>
<reference evidence="1" key="1">
    <citation type="submission" date="2019-02" db="EMBL/GenBank/DDBJ databases">
        <authorList>
            <person name="Gruber-Vodicka R. H."/>
            <person name="Seah K. B. B."/>
        </authorList>
    </citation>
    <scope>NUCLEOTIDE SEQUENCE</scope>
    <source>
        <strain evidence="2">BECK_BY19</strain>
        <strain evidence="1">BECK_BY8</strain>
    </source>
</reference>